<keyword evidence="1" id="KW-0175">Coiled coil</keyword>
<dbReference type="Proteomes" id="UP000504635">
    <property type="component" value="Unplaced"/>
</dbReference>
<organism evidence="3 4">
    <name type="scientific">Sitophilus oryzae</name>
    <name type="common">Rice weevil</name>
    <name type="synonym">Curculio oryzae</name>
    <dbReference type="NCBI Taxonomy" id="7048"/>
    <lineage>
        <taxon>Eukaryota</taxon>
        <taxon>Metazoa</taxon>
        <taxon>Ecdysozoa</taxon>
        <taxon>Arthropoda</taxon>
        <taxon>Hexapoda</taxon>
        <taxon>Insecta</taxon>
        <taxon>Pterygota</taxon>
        <taxon>Neoptera</taxon>
        <taxon>Endopterygota</taxon>
        <taxon>Coleoptera</taxon>
        <taxon>Polyphaga</taxon>
        <taxon>Cucujiformia</taxon>
        <taxon>Curculionidae</taxon>
        <taxon>Dryophthorinae</taxon>
        <taxon>Sitophilus</taxon>
    </lineage>
</organism>
<dbReference type="RefSeq" id="XP_030758776.1">
    <property type="nucleotide sequence ID" value="XM_030902916.1"/>
</dbReference>
<protein>
    <submittedName>
        <fullName evidence="4">Uncharacterized protein LOC115884359</fullName>
    </submittedName>
</protein>
<gene>
    <name evidence="4" type="primary">LOC115884359</name>
</gene>
<evidence type="ECO:0000313" key="4">
    <source>
        <dbReference type="RefSeq" id="XP_030758776.1"/>
    </source>
</evidence>
<dbReference type="OrthoDB" id="332250at2759"/>
<feature type="coiled-coil region" evidence="1">
    <location>
        <begin position="630"/>
        <end position="661"/>
    </location>
</feature>
<evidence type="ECO:0000259" key="2">
    <source>
        <dbReference type="Pfam" id="PF12416"/>
    </source>
</evidence>
<sequence length="817" mass="94355">MNQLSGKYVNVVLSVGDGKSMDFVKHPIHIEANFNGRILESDKLVPEESISFNTELIWEADKKELRKLRSSNQPLRVECISVDPQNRRDRIGFVLMSLRSAQVISLKDAKTPVNFKWCKLIGCQADKKKHHPELYLGISIRDHMLNDHEEEVLEDMPLISEGEPNQITEDAEFSSEFPLKYLEDGFIQIGDEEDEYESFSLNLLVKEARNLDALLPEALVFRQAPDKYHLTFKIFGVTIKTKPFYKQLQGIIYMNEKVVIRILSSEQTLFEFFKTQNIGIILFHGHELLGFTEIELSDVTFEETEGKCLFKLPPPSDVVPFGGDDALPYIEVVTWVKRSQIERVKKVVSEEKIPTKVVMSNLDKAIFARGGGDYACDYASDTVDNMEMKIRSECRVLDDDTYDVTGTKSAETVIKNVPMSPRPVKKYDVLGDYVRNVLHVSLQNFVWRVAAKDRIVMFKFLHPRASNGITIFTQISNEAGVTTDLKNIGAKLSYVSTDTQIENILNAWPPKLVLTDEKERLLSEEYEFDVSKFLGGFSKLYKYTADLKAIRTFQPLARVEVTLNLEDAAFNLDDTDFHLNPPIIDEVLTLKEISDIETWKKTQKELFNCSLEDFKESEAKKLETTWQEKKIDIEMKLDAQMNKCKHLQEELQNKLDSIKTEKYLTRTRNQANIFSEIFNENWDKYCCADTKELIELLSKTQRDNEYLKKLVADQRDKLRSFEKTALTKGQTVALLQELKELEKGYAEVQNAKEYFKTQWKQACDEIHELKTEEYKKIQLEIKKSKEELGEFNLNNEEEIDVINKLLALNEEHDDVFG</sequence>
<dbReference type="InterPro" id="IPR039893">
    <property type="entry name" value="CEP120-like"/>
</dbReference>
<dbReference type="PANTHER" id="PTHR21574">
    <property type="entry name" value="CENTROSOMAL PROTEIN OF 120 KDA"/>
    <property type="match status" value="1"/>
</dbReference>
<dbReference type="PANTHER" id="PTHR21574:SF0">
    <property type="entry name" value="CENTROSOMAL PROTEIN OF 120 KDA"/>
    <property type="match status" value="1"/>
</dbReference>
<dbReference type="GO" id="GO:0005813">
    <property type="term" value="C:centrosome"/>
    <property type="evidence" value="ECO:0007669"/>
    <property type="project" value="TreeGrafter"/>
</dbReference>
<dbReference type="InterPro" id="IPR035892">
    <property type="entry name" value="C2_domain_sf"/>
</dbReference>
<reference evidence="4" key="1">
    <citation type="submission" date="2025-08" db="UniProtKB">
        <authorList>
            <consortium name="RefSeq"/>
        </authorList>
    </citation>
    <scope>IDENTIFICATION</scope>
    <source>
        <tissue evidence="4">Gonads</tissue>
    </source>
</reference>
<dbReference type="Gene3D" id="2.60.40.150">
    <property type="entry name" value="C2 domain"/>
    <property type="match status" value="1"/>
</dbReference>
<accession>A0A6J2Y6C3</accession>
<dbReference type="AlphaFoldDB" id="A0A6J2Y6C3"/>
<proteinExistence type="predicted"/>
<name>A0A6J2Y6C3_SITOR</name>
<keyword evidence="3" id="KW-1185">Reference proteome</keyword>
<dbReference type="InParanoid" id="A0A6J2Y6C3"/>
<dbReference type="KEGG" id="soy:115884359"/>
<dbReference type="GeneID" id="115884359"/>
<evidence type="ECO:0000313" key="3">
    <source>
        <dbReference type="Proteomes" id="UP000504635"/>
    </source>
</evidence>
<dbReference type="InterPro" id="IPR022136">
    <property type="entry name" value="DUF3668"/>
</dbReference>
<dbReference type="Pfam" id="PF12416">
    <property type="entry name" value="DUF3668"/>
    <property type="match status" value="1"/>
</dbReference>
<evidence type="ECO:0000256" key="1">
    <source>
        <dbReference type="SAM" id="Coils"/>
    </source>
</evidence>
<dbReference type="GO" id="GO:1903724">
    <property type="term" value="P:positive regulation of centriole elongation"/>
    <property type="evidence" value="ECO:0007669"/>
    <property type="project" value="TreeGrafter"/>
</dbReference>
<feature type="domain" description="DUF3668" evidence="2">
    <location>
        <begin position="183"/>
        <end position="300"/>
    </location>
</feature>
<feature type="coiled-coil region" evidence="1">
    <location>
        <begin position="731"/>
        <end position="794"/>
    </location>
</feature>